<dbReference type="GO" id="GO:0005524">
    <property type="term" value="F:ATP binding"/>
    <property type="evidence" value="ECO:0007669"/>
    <property type="project" value="UniProtKB-KW"/>
</dbReference>
<sequence length="617" mass="70267">MLESPQHTMINTMPSTELKPDIEHRQDKPVLGQDFANTNNSPTPITSEDETPSTPPLSTSNNIQINSDKDSLDLSKRPSAYVTEGKIHNSVKLDDTLTEGRPSIYLFIFVNPLSGDQKGHDLVTLPIQHFRLRKFPQVQVEIHNILDDEDRMNGVKNIQLVEAKLNFGQLPPLKQQTTSENSSTASSKSTEEKGVLSDAVQTRQIHVWSAGGDGTVMSVFELLVAHKINLDLVFFSCIPFGTGNDFSQVLGWGRTIPDKNILGSKLQNLQELITDRLEKSEAARLDIWQIKMTSYPSGYVREAGPKERKDGHDVAEVKEPVTENNHEMIRKMSNYMSIGVQGFVGSGFEAHRAGNRLANKLVYTHESSKWVFWRRFPDLTRFIKSFSQGGKDVLYWPTPEEKQDKNRTPSKLSEINKDPIDLVIQNIPHIWGREVDLWGEAKTGLESVNDRAGPCDPKNWKPQRANDGRLEVMSLENMTSYLKKLANFRDHVSRIGQFDSPFEIIFREPEHHMKEVDKVNSNSAWVKVKAMMKDKTRHKFEKKNIMCIMCDGEFYEIKDPKSIEFNRFAQIWTLGRNDEENQGRLVKDELDAKIDNDHLVSPPPSAAEDIQKQQQQH</sequence>
<accession>S2JN77</accession>
<gene>
    <name evidence="9" type="ORF">HMPREF1544_01304</name>
</gene>
<feature type="compositionally biased region" description="Polar residues" evidence="7">
    <location>
        <begin position="35"/>
        <end position="46"/>
    </location>
</feature>
<evidence type="ECO:0000259" key="8">
    <source>
        <dbReference type="PROSITE" id="PS50146"/>
    </source>
</evidence>
<reference evidence="10" key="1">
    <citation type="submission" date="2013-05" db="EMBL/GenBank/DDBJ databases">
        <title>The Genome sequence of Mucor circinelloides f. circinelloides 1006PhL.</title>
        <authorList>
            <consortium name="The Broad Institute Genomics Platform"/>
            <person name="Cuomo C."/>
            <person name="Earl A."/>
            <person name="Findley K."/>
            <person name="Lee S.C."/>
            <person name="Walker B."/>
            <person name="Young S."/>
            <person name="Zeng Q."/>
            <person name="Gargeya S."/>
            <person name="Fitzgerald M."/>
            <person name="Haas B."/>
            <person name="Abouelleil A."/>
            <person name="Allen A.W."/>
            <person name="Alvarado L."/>
            <person name="Arachchi H.M."/>
            <person name="Berlin A.M."/>
            <person name="Chapman S.B."/>
            <person name="Gainer-Dewar J."/>
            <person name="Goldberg J."/>
            <person name="Griggs A."/>
            <person name="Gujja S."/>
            <person name="Hansen M."/>
            <person name="Howarth C."/>
            <person name="Imamovic A."/>
            <person name="Ireland A."/>
            <person name="Larimer J."/>
            <person name="McCowan C."/>
            <person name="Murphy C."/>
            <person name="Pearson M."/>
            <person name="Poon T.W."/>
            <person name="Priest M."/>
            <person name="Roberts A."/>
            <person name="Saif S."/>
            <person name="Shea T."/>
            <person name="Sisk P."/>
            <person name="Sykes S."/>
            <person name="Wortman J."/>
            <person name="Nusbaum C."/>
            <person name="Birren B."/>
        </authorList>
    </citation>
    <scope>NUCLEOTIDE SEQUENCE [LARGE SCALE GENOMIC DNA]</scope>
    <source>
        <strain evidence="10">1006PhL</strain>
    </source>
</reference>
<feature type="compositionally biased region" description="Basic and acidic residues" evidence="7">
    <location>
        <begin position="18"/>
        <end position="28"/>
    </location>
</feature>
<feature type="region of interest" description="Disordered" evidence="7">
    <location>
        <begin position="594"/>
        <end position="617"/>
    </location>
</feature>
<dbReference type="InParanoid" id="S2JN77"/>
<dbReference type="Pfam" id="PF00781">
    <property type="entry name" value="DAGK_cat"/>
    <property type="match status" value="1"/>
</dbReference>
<dbReference type="GO" id="GO:0004143">
    <property type="term" value="F:ATP-dependent diacylglycerol kinase activity"/>
    <property type="evidence" value="ECO:0007669"/>
    <property type="project" value="UniProtKB-EC"/>
</dbReference>
<evidence type="ECO:0000313" key="9">
    <source>
        <dbReference type="EMBL" id="EPB91796.1"/>
    </source>
</evidence>
<proteinExistence type="inferred from homology"/>
<dbReference type="InterPro" id="IPR000756">
    <property type="entry name" value="Diacylglycerol_kin_accessory"/>
</dbReference>
<dbReference type="InterPro" id="IPR001206">
    <property type="entry name" value="Diacylglycerol_kinase_cat_dom"/>
</dbReference>
<keyword evidence="3" id="KW-0808">Transferase</keyword>
<dbReference type="EC" id="2.7.1.107" evidence="2"/>
<dbReference type="InterPro" id="IPR016064">
    <property type="entry name" value="NAD/diacylglycerol_kinase_sf"/>
</dbReference>
<dbReference type="Gene3D" id="3.40.50.10330">
    <property type="entry name" value="Probable inorganic polyphosphate/atp-NAD kinase, domain 1"/>
    <property type="match status" value="1"/>
</dbReference>
<dbReference type="OMA" id="TRQIHVW"/>
<keyword evidence="6" id="KW-0067">ATP-binding</keyword>
<feature type="compositionally biased region" description="Polar residues" evidence="7">
    <location>
        <begin position="56"/>
        <end position="66"/>
    </location>
</feature>
<dbReference type="GO" id="GO:0016020">
    <property type="term" value="C:membrane"/>
    <property type="evidence" value="ECO:0007669"/>
    <property type="project" value="TreeGrafter"/>
</dbReference>
<name>S2JN77_MUCC1</name>
<dbReference type="SUPFAM" id="SSF111331">
    <property type="entry name" value="NAD kinase/diacylglycerol kinase-like"/>
    <property type="match status" value="1"/>
</dbReference>
<evidence type="ECO:0000313" key="10">
    <source>
        <dbReference type="Proteomes" id="UP000014254"/>
    </source>
</evidence>
<dbReference type="Proteomes" id="UP000014254">
    <property type="component" value="Unassembled WGS sequence"/>
</dbReference>
<feature type="region of interest" description="Disordered" evidence="7">
    <location>
        <begin position="1"/>
        <end position="75"/>
    </location>
</feature>
<evidence type="ECO:0000256" key="2">
    <source>
        <dbReference type="ARBA" id="ARBA00012133"/>
    </source>
</evidence>
<keyword evidence="5" id="KW-0418">Kinase</keyword>
<dbReference type="VEuPathDB" id="FungiDB:HMPREF1544_01304"/>
<dbReference type="InterPro" id="IPR037607">
    <property type="entry name" value="DGK"/>
</dbReference>
<dbReference type="OrthoDB" id="242257at2759"/>
<dbReference type="PANTHER" id="PTHR11255">
    <property type="entry name" value="DIACYLGLYCEROL KINASE"/>
    <property type="match status" value="1"/>
</dbReference>
<evidence type="ECO:0000256" key="5">
    <source>
        <dbReference type="ARBA" id="ARBA00022777"/>
    </source>
</evidence>
<dbReference type="InterPro" id="IPR017438">
    <property type="entry name" value="ATP-NAD_kinase_N"/>
</dbReference>
<dbReference type="Pfam" id="PF00609">
    <property type="entry name" value="DAGK_acc"/>
    <property type="match status" value="1"/>
</dbReference>
<feature type="compositionally biased region" description="Polar residues" evidence="7">
    <location>
        <begin position="1"/>
        <end position="15"/>
    </location>
</feature>
<keyword evidence="4" id="KW-0547">Nucleotide-binding</keyword>
<evidence type="ECO:0000256" key="4">
    <source>
        <dbReference type="ARBA" id="ARBA00022741"/>
    </source>
</evidence>
<evidence type="ECO:0000256" key="7">
    <source>
        <dbReference type="SAM" id="MobiDB-lite"/>
    </source>
</evidence>
<evidence type="ECO:0000256" key="1">
    <source>
        <dbReference type="ARBA" id="ARBA00009280"/>
    </source>
</evidence>
<dbReference type="AlphaFoldDB" id="S2JN77"/>
<protein>
    <recommendedName>
        <fullName evidence="2">diacylglycerol kinase (ATP)</fullName>
        <ecNumber evidence="2">2.7.1.107</ecNumber>
    </recommendedName>
</protein>
<keyword evidence="10" id="KW-1185">Reference proteome</keyword>
<dbReference type="STRING" id="1220926.S2JN77"/>
<organism evidence="9 10">
    <name type="scientific">Mucor circinelloides f. circinelloides (strain 1006PhL)</name>
    <name type="common">Mucormycosis agent</name>
    <name type="synonym">Calyptromyces circinelloides</name>
    <dbReference type="NCBI Taxonomy" id="1220926"/>
    <lineage>
        <taxon>Eukaryota</taxon>
        <taxon>Fungi</taxon>
        <taxon>Fungi incertae sedis</taxon>
        <taxon>Mucoromycota</taxon>
        <taxon>Mucoromycotina</taxon>
        <taxon>Mucoromycetes</taxon>
        <taxon>Mucorales</taxon>
        <taxon>Mucorineae</taxon>
        <taxon>Mucoraceae</taxon>
        <taxon>Mucor</taxon>
    </lineage>
</organism>
<feature type="domain" description="DAGKc" evidence="8">
    <location>
        <begin position="210"/>
        <end position="294"/>
    </location>
</feature>
<feature type="compositionally biased region" description="Low complexity" evidence="7">
    <location>
        <begin position="177"/>
        <end position="188"/>
    </location>
</feature>
<evidence type="ECO:0000256" key="6">
    <source>
        <dbReference type="ARBA" id="ARBA00022840"/>
    </source>
</evidence>
<dbReference type="EMBL" id="KE123905">
    <property type="protein sequence ID" value="EPB91796.1"/>
    <property type="molecule type" value="Genomic_DNA"/>
</dbReference>
<feature type="region of interest" description="Disordered" evidence="7">
    <location>
        <begin position="172"/>
        <end position="194"/>
    </location>
</feature>
<dbReference type="GO" id="GO:0007200">
    <property type="term" value="P:phospholipase C-activating G protein-coupled receptor signaling pathway"/>
    <property type="evidence" value="ECO:0007669"/>
    <property type="project" value="InterPro"/>
</dbReference>
<comment type="similarity">
    <text evidence="1">Belongs to the eukaryotic diacylglycerol kinase family.</text>
</comment>
<dbReference type="eggNOG" id="KOG1169">
    <property type="taxonomic scope" value="Eukaryota"/>
</dbReference>
<dbReference type="PROSITE" id="PS50146">
    <property type="entry name" value="DAGK"/>
    <property type="match status" value="1"/>
</dbReference>
<evidence type="ECO:0000256" key="3">
    <source>
        <dbReference type="ARBA" id="ARBA00022679"/>
    </source>
</evidence>
<dbReference type="PANTHER" id="PTHR11255:SF121">
    <property type="entry name" value="DIACYLGLYCEROL KINASE (ATP)"/>
    <property type="match status" value="1"/>
</dbReference>